<dbReference type="InterPro" id="IPR012340">
    <property type="entry name" value="NA-bd_OB-fold"/>
</dbReference>
<reference evidence="1 3" key="1">
    <citation type="submission" date="2018-10" db="EMBL/GenBank/DDBJ databases">
        <title>Co-occurring genomic capacity for anaerobic methane metabolism and dissimilatory sulfite reduction discovered in the Korarchaeota.</title>
        <authorList>
            <person name="Mckay L.J."/>
            <person name="Dlakic M."/>
            <person name="Fields M.W."/>
            <person name="Delmont T.O."/>
            <person name="Eren A.M."/>
            <person name="Jay Z.J."/>
            <person name="Klingelsmith K.B."/>
            <person name="Rusch D.B."/>
            <person name="Inskeep W.P."/>
        </authorList>
    </citation>
    <scope>NUCLEOTIDE SEQUENCE [LARGE SCALE GENOMIC DNA]</scope>
    <source>
        <strain evidence="1 3">MDKW</strain>
    </source>
</reference>
<name>A0A3R9QXZ3_9CREN</name>
<organism evidence="1 3">
    <name type="scientific">Candidatus Methanodesulfokora washburnensis</name>
    <dbReference type="NCBI Taxonomy" id="2478471"/>
    <lineage>
        <taxon>Archaea</taxon>
        <taxon>Thermoproteota</taxon>
        <taxon>Candidatus Korarchaeia</taxon>
        <taxon>Candidatus Korarchaeia incertae sedis</taxon>
        <taxon>Candidatus Methanodesulfokora</taxon>
    </lineage>
</organism>
<proteinExistence type="predicted"/>
<dbReference type="InterPro" id="IPR007003">
    <property type="entry name" value="DUF655"/>
</dbReference>
<evidence type="ECO:0000313" key="1">
    <source>
        <dbReference type="EMBL" id="RSN76176.1"/>
    </source>
</evidence>
<protein>
    <submittedName>
        <fullName evidence="1">DUF655 domain-containing protein</fullName>
    </submittedName>
</protein>
<dbReference type="Gene3D" id="1.10.150.280">
    <property type="entry name" value="AF1531-like domain"/>
    <property type="match status" value="1"/>
</dbReference>
<dbReference type="OrthoDB" id="7902at2157"/>
<dbReference type="Proteomes" id="UP000316217">
    <property type="component" value="Unassembled WGS sequence"/>
</dbReference>
<dbReference type="EMBL" id="RCOS01000062">
    <property type="protein sequence ID" value="RSN76176.1"/>
    <property type="molecule type" value="Genomic_DNA"/>
</dbReference>
<dbReference type="Pfam" id="PF04919">
    <property type="entry name" value="DUF655"/>
    <property type="match status" value="1"/>
</dbReference>
<dbReference type="RefSeq" id="WP_125670799.1">
    <property type="nucleotide sequence ID" value="NZ_RCOS01000062.1"/>
</dbReference>
<reference evidence="2 4" key="2">
    <citation type="journal article" date="2019" name="Nat. Microbiol.">
        <title>Wide diversity of methane and short-chain alkane metabolisms in uncultured archaea.</title>
        <authorList>
            <person name="Borrel G."/>
            <person name="Adam P.S."/>
            <person name="McKay L.J."/>
            <person name="Chen L.X."/>
            <person name="Sierra-Garcia I.N."/>
            <person name="Sieber C.M."/>
            <person name="Letourneur Q."/>
            <person name="Ghozlane A."/>
            <person name="Andersen G.L."/>
            <person name="Li W.J."/>
            <person name="Hallam S.J."/>
            <person name="Muyzer G."/>
            <person name="de Oliveira V.M."/>
            <person name="Inskeep W.P."/>
            <person name="Banfield J.F."/>
            <person name="Gribaldo S."/>
        </authorList>
    </citation>
    <scope>NUCLEOTIDE SEQUENCE [LARGE SCALE GENOMIC DNA]</scope>
    <source>
        <strain evidence="2">NM4</strain>
    </source>
</reference>
<dbReference type="Gene3D" id="2.40.50.140">
    <property type="entry name" value="Nucleic acid-binding proteins"/>
    <property type="match status" value="1"/>
</dbReference>
<evidence type="ECO:0000313" key="2">
    <source>
        <dbReference type="EMBL" id="RZN59672.1"/>
    </source>
</evidence>
<evidence type="ECO:0000313" key="4">
    <source>
        <dbReference type="Proteomes" id="UP000316217"/>
    </source>
</evidence>
<dbReference type="PANTHER" id="PTHR40734">
    <property type="entry name" value="TRNA-SPECIFIC ADENOSINE DEAMINASE-RELATED"/>
    <property type="match status" value="1"/>
</dbReference>
<sequence>MWKLSGRKIPHDMFAYVLSIDEYQRKVQLIGSRYFILMEFMLRPNAEVRQGSRVYVGKGLRQEVSKFVRYLSHEELSEQARMVLEDTVERAVREEEQFFVQFFNESLPITPKFHQLELLPGVGKKMVQKILEERAKEPFKSFEDIKNRTGLKDPARAIAERVMQELTVPQNVYIFVAHKKLFLEELME</sequence>
<dbReference type="AlphaFoldDB" id="A0A3R9QXZ3"/>
<gene>
    <name evidence="1" type="ORF">D6D85_04275</name>
    <name evidence="2" type="ORF">EF810_06540</name>
</gene>
<accession>A0A3R9QXZ3</accession>
<evidence type="ECO:0000313" key="3">
    <source>
        <dbReference type="Proteomes" id="UP000277582"/>
    </source>
</evidence>
<dbReference type="Proteomes" id="UP000277582">
    <property type="component" value="Unassembled WGS sequence"/>
</dbReference>
<dbReference type="SUPFAM" id="SSF160975">
    <property type="entry name" value="AF1531-like"/>
    <property type="match status" value="1"/>
</dbReference>
<keyword evidence="3" id="KW-1185">Reference proteome</keyword>
<dbReference type="EMBL" id="RXII01000102">
    <property type="protein sequence ID" value="RZN59672.1"/>
    <property type="molecule type" value="Genomic_DNA"/>
</dbReference>
<comment type="caution">
    <text evidence="1">The sequence shown here is derived from an EMBL/GenBank/DDBJ whole genome shotgun (WGS) entry which is preliminary data.</text>
</comment>
<dbReference type="PANTHER" id="PTHR40734:SF1">
    <property type="entry name" value="DNA-BINDING PROTEIN"/>
    <property type="match status" value="1"/>
</dbReference>